<sequence length="77" mass="7560">MKLSHAAVAVMLLAGAQPALAGGFADEIEEQVVIVEEQSDGSVPGWVIPAALTVVLIALATSGADSEDDGGGESGGL</sequence>
<feature type="chain" id="PRO_5012386964" description="Ferrochelatase" evidence="1">
    <location>
        <begin position="22"/>
        <end position="77"/>
    </location>
</feature>
<dbReference type="RefSeq" id="WP_073326972.1">
    <property type="nucleotide sequence ID" value="NZ_FQYO01000002.1"/>
</dbReference>
<evidence type="ECO:0000256" key="1">
    <source>
        <dbReference type="SAM" id="SignalP"/>
    </source>
</evidence>
<dbReference type="EMBL" id="FQYO01000002">
    <property type="protein sequence ID" value="SHI61854.1"/>
    <property type="molecule type" value="Genomic_DNA"/>
</dbReference>
<evidence type="ECO:0008006" key="4">
    <source>
        <dbReference type="Google" id="ProtNLM"/>
    </source>
</evidence>
<reference evidence="2 3" key="1">
    <citation type="submission" date="2016-11" db="EMBL/GenBank/DDBJ databases">
        <authorList>
            <person name="Jaros S."/>
            <person name="Januszkiewicz K."/>
            <person name="Wedrychowicz H."/>
        </authorList>
    </citation>
    <scope>NUCLEOTIDE SEQUENCE [LARGE SCALE GENOMIC DNA]</scope>
    <source>
        <strain evidence="2 3">DSM 100565</strain>
    </source>
</reference>
<organism evidence="2 3">
    <name type="scientific">Wenxinia saemankumensis</name>
    <dbReference type="NCBI Taxonomy" id="1447782"/>
    <lineage>
        <taxon>Bacteria</taxon>
        <taxon>Pseudomonadati</taxon>
        <taxon>Pseudomonadota</taxon>
        <taxon>Alphaproteobacteria</taxon>
        <taxon>Rhodobacterales</taxon>
        <taxon>Roseobacteraceae</taxon>
        <taxon>Wenxinia</taxon>
    </lineage>
</organism>
<keyword evidence="1" id="KW-0732">Signal</keyword>
<evidence type="ECO:0000313" key="3">
    <source>
        <dbReference type="Proteomes" id="UP000184292"/>
    </source>
</evidence>
<keyword evidence="3" id="KW-1185">Reference proteome</keyword>
<feature type="signal peptide" evidence="1">
    <location>
        <begin position="1"/>
        <end position="21"/>
    </location>
</feature>
<protein>
    <recommendedName>
        <fullName evidence="4">Ferrochelatase</fullName>
    </recommendedName>
</protein>
<evidence type="ECO:0000313" key="2">
    <source>
        <dbReference type="EMBL" id="SHI61854.1"/>
    </source>
</evidence>
<accession>A0A1M6CM49</accession>
<dbReference type="Proteomes" id="UP000184292">
    <property type="component" value="Unassembled WGS sequence"/>
</dbReference>
<proteinExistence type="predicted"/>
<gene>
    <name evidence="2" type="ORF">SAMN05444417_1252</name>
</gene>
<dbReference type="AlphaFoldDB" id="A0A1M6CM49"/>
<name>A0A1M6CM49_9RHOB</name>